<protein>
    <recommendedName>
        <fullName evidence="5">Chemotaxis protein methyltransferase</fullName>
        <ecNumber evidence="5">2.1.1.80</ecNumber>
    </recommendedName>
</protein>
<dbReference type="InterPro" id="IPR022642">
    <property type="entry name" value="CheR_C"/>
</dbReference>
<dbReference type="Pfam" id="PF03705">
    <property type="entry name" value="CheR_N"/>
    <property type="match status" value="1"/>
</dbReference>
<feature type="binding site" evidence="6">
    <location>
        <position position="83"/>
    </location>
    <ligand>
        <name>S-adenosyl-L-methionine</name>
        <dbReference type="ChEBI" id="CHEBI:59789"/>
    </ligand>
</feature>
<dbReference type="Gene3D" id="3.40.50.150">
    <property type="entry name" value="Vaccinia Virus protein VP39"/>
    <property type="match status" value="1"/>
</dbReference>
<dbReference type="EMBL" id="APHR01000029">
    <property type="protein sequence ID" value="EMR13251.1"/>
    <property type="molecule type" value="Genomic_DNA"/>
</dbReference>
<dbReference type="SMART" id="SM00138">
    <property type="entry name" value="MeTrc"/>
    <property type="match status" value="1"/>
</dbReference>
<accession>M7P194</accession>
<dbReference type="AlphaFoldDB" id="M7P194"/>
<dbReference type="InterPro" id="IPR000780">
    <property type="entry name" value="CheR_MeTrfase"/>
</dbReference>
<feature type="binding site" evidence="6">
    <location>
        <position position="125"/>
    </location>
    <ligand>
        <name>S-adenosyl-L-methionine</name>
        <dbReference type="ChEBI" id="CHEBI:59789"/>
    </ligand>
</feature>
<dbReference type="SUPFAM" id="SSF53335">
    <property type="entry name" value="S-adenosyl-L-methionine-dependent methyltransferases"/>
    <property type="match status" value="1"/>
</dbReference>
<dbReference type="GO" id="GO:0008983">
    <property type="term" value="F:protein-glutamate O-methyltransferase activity"/>
    <property type="evidence" value="ECO:0007669"/>
    <property type="project" value="UniProtKB-EC"/>
</dbReference>
<dbReference type="STRING" id="1286106.MPL1_06134"/>
<reference evidence="8 9" key="1">
    <citation type="journal article" date="2013" name="Genome Announc.">
        <title>Draft Genome Sequence of Methylophaga lonarensis MPLT, a Haloalkaliphilic (Non-Methane-Utilizing) Methylotroph.</title>
        <authorList>
            <person name="Shetty S.A."/>
            <person name="Marathe N.P."/>
            <person name="Munot H."/>
            <person name="Antony C.P."/>
            <person name="Dhotre D.P."/>
            <person name="Murrell J.C."/>
            <person name="Shouche Y.S."/>
        </authorList>
    </citation>
    <scope>NUCLEOTIDE SEQUENCE [LARGE SCALE GENOMIC DNA]</scope>
    <source>
        <strain evidence="8 9">MPL</strain>
    </source>
</reference>
<feature type="binding site" evidence="6">
    <location>
        <begin position="209"/>
        <end position="210"/>
    </location>
    <ligand>
        <name>S-adenosyl-L-methionine</name>
        <dbReference type="ChEBI" id="CHEBI:59789"/>
    </ligand>
</feature>
<evidence type="ECO:0000256" key="3">
    <source>
        <dbReference type="ARBA" id="ARBA00022679"/>
    </source>
</evidence>
<dbReference type="CDD" id="cd02440">
    <property type="entry name" value="AdoMet_MTases"/>
    <property type="match status" value="1"/>
</dbReference>
<keyword evidence="4 5" id="KW-0949">S-adenosyl-L-methionine</keyword>
<sequence>MLTEELAHEFDFPDVLFERIRSFALQHTGINLSDAKKNMVYSRLSRRVRSQFSGSFQAFCEALDADDPDTCEFLINALTTNLTAFFREKHHFDFLAQQWLPQLRQTQPQQRRLRIWSAGCSTGEEPYSIAISLLEAMPDIEQWDVRILATDLDANVIASAQQGVYDGQRVQAMPVDQVRRWFQRGVGKNSGLVRVREEVRKRVTFRRLNLLHDWPMRGPFDLIFCRNVVIYFDKETQKTLFDRYANVLSDTGYLFIGHSENLFQVTERFRSLGQTVYCKVA</sequence>
<dbReference type="PROSITE" id="PS50123">
    <property type="entry name" value="CHER"/>
    <property type="match status" value="1"/>
</dbReference>
<keyword evidence="9" id="KW-1185">Reference proteome</keyword>
<dbReference type="OrthoDB" id="9816309at2"/>
<dbReference type="SUPFAM" id="SSF47757">
    <property type="entry name" value="Chemotaxis receptor methyltransferase CheR, N-terminal domain"/>
    <property type="match status" value="1"/>
</dbReference>
<dbReference type="InterPro" id="IPR029063">
    <property type="entry name" value="SAM-dependent_MTases_sf"/>
</dbReference>
<dbReference type="PRINTS" id="PR00996">
    <property type="entry name" value="CHERMTFRASE"/>
</dbReference>
<evidence type="ECO:0000313" key="8">
    <source>
        <dbReference type="EMBL" id="EMR13251.1"/>
    </source>
</evidence>
<dbReference type="Proteomes" id="UP000012019">
    <property type="component" value="Unassembled WGS sequence"/>
</dbReference>
<feature type="domain" description="CheR-type methyltransferase" evidence="7">
    <location>
        <begin position="5"/>
        <end position="281"/>
    </location>
</feature>
<feature type="binding site" evidence="6">
    <location>
        <position position="151"/>
    </location>
    <ligand>
        <name>S-adenosyl-L-methionine</name>
        <dbReference type="ChEBI" id="CHEBI:59789"/>
    </ligand>
</feature>
<comment type="caution">
    <text evidence="8">The sequence shown here is derived from an EMBL/GenBank/DDBJ whole genome shotgun (WGS) entry which is preliminary data.</text>
</comment>
<evidence type="ECO:0000259" key="7">
    <source>
        <dbReference type="PROSITE" id="PS50123"/>
    </source>
</evidence>
<evidence type="ECO:0000256" key="1">
    <source>
        <dbReference type="ARBA" id="ARBA00001541"/>
    </source>
</evidence>
<dbReference type="Pfam" id="PF01739">
    <property type="entry name" value="CheR"/>
    <property type="match status" value="1"/>
</dbReference>
<keyword evidence="2 5" id="KW-0489">Methyltransferase</keyword>
<dbReference type="EC" id="2.1.1.80" evidence="5"/>
<dbReference type="InterPro" id="IPR022641">
    <property type="entry name" value="CheR_N"/>
</dbReference>
<dbReference type="InterPro" id="IPR036804">
    <property type="entry name" value="CheR_N_sf"/>
</dbReference>
<dbReference type="Gene3D" id="1.10.155.10">
    <property type="entry name" value="Chemotaxis receptor methyltransferase CheR, N-terminal domain"/>
    <property type="match status" value="1"/>
</dbReference>
<dbReference type="PATRIC" id="fig|1286106.3.peg.1236"/>
<evidence type="ECO:0000313" key="9">
    <source>
        <dbReference type="Proteomes" id="UP000012019"/>
    </source>
</evidence>
<dbReference type="InterPro" id="IPR050903">
    <property type="entry name" value="Bact_Chemotaxis_MeTrfase"/>
</dbReference>
<dbReference type="PIRSF" id="PIRSF000410">
    <property type="entry name" value="CheR"/>
    <property type="match status" value="1"/>
</dbReference>
<evidence type="ECO:0000256" key="6">
    <source>
        <dbReference type="PIRSR" id="PIRSR000410-1"/>
    </source>
</evidence>
<name>M7P194_9GAMM</name>
<dbReference type="GO" id="GO:0032259">
    <property type="term" value="P:methylation"/>
    <property type="evidence" value="ECO:0007669"/>
    <property type="project" value="UniProtKB-KW"/>
</dbReference>
<comment type="function">
    <text evidence="5">Methylation of the membrane-bound methyl-accepting chemotaxis proteins (MCP) to form gamma-glutamyl methyl ester residues in MCP.</text>
</comment>
<proteinExistence type="predicted"/>
<feature type="binding site" evidence="6">
    <location>
        <position position="81"/>
    </location>
    <ligand>
        <name>S-adenosyl-L-methionine</name>
        <dbReference type="ChEBI" id="CHEBI:59789"/>
    </ligand>
</feature>
<dbReference type="eggNOG" id="COG1352">
    <property type="taxonomic scope" value="Bacteria"/>
</dbReference>
<comment type="catalytic activity">
    <reaction evidence="1 5">
        <text>L-glutamyl-[protein] + S-adenosyl-L-methionine = [protein]-L-glutamate 5-O-methyl ester + S-adenosyl-L-homocysteine</text>
        <dbReference type="Rhea" id="RHEA:24452"/>
        <dbReference type="Rhea" id="RHEA-COMP:10208"/>
        <dbReference type="Rhea" id="RHEA-COMP:10311"/>
        <dbReference type="ChEBI" id="CHEBI:29973"/>
        <dbReference type="ChEBI" id="CHEBI:57856"/>
        <dbReference type="ChEBI" id="CHEBI:59789"/>
        <dbReference type="ChEBI" id="CHEBI:82795"/>
        <dbReference type="EC" id="2.1.1.80"/>
    </reaction>
</comment>
<evidence type="ECO:0000256" key="5">
    <source>
        <dbReference type="PIRNR" id="PIRNR000410"/>
    </source>
</evidence>
<dbReference type="PANTHER" id="PTHR24422:SF19">
    <property type="entry name" value="CHEMOTAXIS PROTEIN METHYLTRANSFERASE"/>
    <property type="match status" value="1"/>
</dbReference>
<evidence type="ECO:0000256" key="4">
    <source>
        <dbReference type="ARBA" id="ARBA00022691"/>
    </source>
</evidence>
<gene>
    <name evidence="8" type="ORF">MPL1_06134</name>
</gene>
<organism evidence="8 9">
    <name type="scientific">Methylophaga lonarensis MPL</name>
    <dbReference type="NCBI Taxonomy" id="1286106"/>
    <lineage>
        <taxon>Bacteria</taxon>
        <taxon>Pseudomonadati</taxon>
        <taxon>Pseudomonadota</taxon>
        <taxon>Gammaproteobacteria</taxon>
        <taxon>Thiotrichales</taxon>
        <taxon>Piscirickettsiaceae</taxon>
        <taxon>Methylophaga</taxon>
    </lineage>
</organism>
<dbReference type="PANTHER" id="PTHR24422">
    <property type="entry name" value="CHEMOTAXIS PROTEIN METHYLTRANSFERASE"/>
    <property type="match status" value="1"/>
</dbReference>
<keyword evidence="3 5" id="KW-0808">Transferase</keyword>
<dbReference type="RefSeq" id="WP_009726230.1">
    <property type="nucleotide sequence ID" value="NZ_APHR01000029.1"/>
</dbReference>
<feature type="binding site" evidence="6">
    <location>
        <begin position="226"/>
        <end position="227"/>
    </location>
    <ligand>
        <name>S-adenosyl-L-methionine</name>
        <dbReference type="ChEBI" id="CHEBI:59789"/>
    </ligand>
</feature>
<feature type="binding site" evidence="6">
    <location>
        <position position="87"/>
    </location>
    <ligand>
        <name>S-adenosyl-L-methionine</name>
        <dbReference type="ChEBI" id="CHEBI:59789"/>
    </ligand>
</feature>
<dbReference type="InterPro" id="IPR026024">
    <property type="entry name" value="Chemotaxis_MeTrfase_CheR"/>
</dbReference>
<evidence type="ECO:0000256" key="2">
    <source>
        <dbReference type="ARBA" id="ARBA00022603"/>
    </source>
</evidence>